<evidence type="ECO:0000313" key="2">
    <source>
        <dbReference type="EMBL" id="KAG2227417.1"/>
    </source>
</evidence>
<dbReference type="AlphaFoldDB" id="A0A8H7SDQ4"/>
<sequence length="128" mass="14996">MTRLVESITNSTSSNSSSCSTPARETELFWAFDNTHILSLEVSVQKFGSKHRRRVNNRYNDILHSREFKNCVLVHNCPAVARRSITGRFMTTEWRQDYTLGWEAAKKIRDELFDLIEQNITYFLQGIY</sequence>
<accession>A0A8H7SDQ4</accession>
<evidence type="ECO:0000256" key="1">
    <source>
        <dbReference type="SAM" id="MobiDB-lite"/>
    </source>
</evidence>
<comment type="caution">
    <text evidence="2">The sequence shown here is derived from an EMBL/GenBank/DDBJ whole genome shotgun (WGS) entry which is preliminary data.</text>
</comment>
<keyword evidence="3" id="KW-1185">Reference proteome</keyword>
<organism evidence="2 3">
    <name type="scientific">Circinella minor</name>
    <dbReference type="NCBI Taxonomy" id="1195481"/>
    <lineage>
        <taxon>Eukaryota</taxon>
        <taxon>Fungi</taxon>
        <taxon>Fungi incertae sedis</taxon>
        <taxon>Mucoromycota</taxon>
        <taxon>Mucoromycotina</taxon>
        <taxon>Mucoromycetes</taxon>
        <taxon>Mucorales</taxon>
        <taxon>Lichtheimiaceae</taxon>
        <taxon>Circinella</taxon>
    </lineage>
</organism>
<evidence type="ECO:0000313" key="3">
    <source>
        <dbReference type="Proteomes" id="UP000646827"/>
    </source>
</evidence>
<name>A0A8H7SDQ4_9FUNG</name>
<protein>
    <submittedName>
        <fullName evidence="2">Uncharacterized protein</fullName>
    </submittedName>
</protein>
<proteinExistence type="predicted"/>
<reference evidence="2 3" key="1">
    <citation type="submission" date="2020-12" db="EMBL/GenBank/DDBJ databases">
        <title>Metabolic potential, ecology and presence of endohyphal bacteria is reflected in genomic diversity of Mucoromycotina.</title>
        <authorList>
            <person name="Muszewska A."/>
            <person name="Okrasinska A."/>
            <person name="Steczkiewicz K."/>
            <person name="Drgas O."/>
            <person name="Orlowska M."/>
            <person name="Perlinska-Lenart U."/>
            <person name="Aleksandrzak-Piekarczyk T."/>
            <person name="Szatraj K."/>
            <person name="Zielenkiewicz U."/>
            <person name="Pilsyk S."/>
            <person name="Malc E."/>
            <person name="Mieczkowski P."/>
            <person name="Kruszewska J.S."/>
            <person name="Biernat P."/>
            <person name="Pawlowska J."/>
        </authorList>
    </citation>
    <scope>NUCLEOTIDE SEQUENCE [LARGE SCALE GENOMIC DNA]</scope>
    <source>
        <strain evidence="2 3">CBS 142.35</strain>
    </source>
</reference>
<feature type="region of interest" description="Disordered" evidence="1">
    <location>
        <begin position="1"/>
        <end position="21"/>
    </location>
</feature>
<feature type="compositionally biased region" description="Low complexity" evidence="1">
    <location>
        <begin position="7"/>
        <end position="21"/>
    </location>
</feature>
<dbReference type="Proteomes" id="UP000646827">
    <property type="component" value="Unassembled WGS sequence"/>
</dbReference>
<gene>
    <name evidence="2" type="ORF">INT45_007442</name>
</gene>
<dbReference type="EMBL" id="JAEPRB010000007">
    <property type="protein sequence ID" value="KAG2227417.1"/>
    <property type="molecule type" value="Genomic_DNA"/>
</dbReference>